<reference evidence="1 2" key="1">
    <citation type="submission" date="2018-01" db="EMBL/GenBank/DDBJ databases">
        <title>Helicobacter pylori genome-wide association study shows promise for predicting gastric cancer risk.</title>
        <authorList>
            <person name="Berthenet E."/>
            <person name="Yahara K."/>
            <person name="Thorell K."/>
            <person name="Pascoe B."/>
            <person name="Meric G."/>
            <person name="Mikhail J.M."/>
            <person name="Engstrand L."/>
            <person name="Enroth H."/>
            <person name="Burette A."/>
            <person name="Megraud F."/>
            <person name="Atherton J."/>
            <person name="Smith S."/>
            <person name="Wilkinson T.S."/>
            <person name="Hitchings M.D."/>
            <person name="Falush D."/>
            <person name="Sheppard S.K."/>
        </authorList>
    </citation>
    <scope>NUCLEOTIDE SEQUENCE [LARGE SCALE GENOMIC DNA]</scope>
    <source>
        <strain evidence="1 2">462</strain>
    </source>
</reference>
<evidence type="ECO:0000313" key="2">
    <source>
        <dbReference type="Proteomes" id="UP000244660"/>
    </source>
</evidence>
<protein>
    <submittedName>
        <fullName evidence="1">Uncharacterized protein</fullName>
    </submittedName>
</protein>
<dbReference type="Proteomes" id="UP000244660">
    <property type="component" value="Unassembled WGS sequence"/>
</dbReference>
<dbReference type="AlphaFoldDB" id="A0A2T6ST83"/>
<gene>
    <name evidence="1" type="ORF">C2R92_04550</name>
</gene>
<proteinExistence type="predicted"/>
<organism evidence="1 2">
    <name type="scientific">Helicobacter pylori</name>
    <name type="common">Campylobacter pylori</name>
    <dbReference type="NCBI Taxonomy" id="210"/>
    <lineage>
        <taxon>Bacteria</taxon>
        <taxon>Pseudomonadati</taxon>
        <taxon>Campylobacterota</taxon>
        <taxon>Epsilonproteobacteria</taxon>
        <taxon>Campylobacterales</taxon>
        <taxon>Helicobacteraceae</taxon>
        <taxon>Helicobacter</taxon>
    </lineage>
</organism>
<sequence length="67" mass="7752">MEAFASKFDQNAKPNLGCVLILKRSLDLRGVSKKLSKTPKPPLQSKWIEILKTKPLYAWFLKWKQPP</sequence>
<comment type="caution">
    <text evidence="1">The sequence shown here is derived from an EMBL/GenBank/DDBJ whole genome shotgun (WGS) entry which is preliminary data.</text>
</comment>
<accession>A0A2T6ST83</accession>
<name>A0A2T6ST83_HELPX</name>
<dbReference type="EMBL" id="QBQB01000124">
    <property type="protein sequence ID" value="PUD40360.1"/>
    <property type="molecule type" value="Genomic_DNA"/>
</dbReference>
<evidence type="ECO:0000313" key="1">
    <source>
        <dbReference type="EMBL" id="PUD40360.1"/>
    </source>
</evidence>